<sequence precursor="true">MSTYTNWKSYLPVMALSAGWLLTGLAGCGGGSDAPQRYPILGRVTLDGNPLEHGEVLILPADGKGRPDAGAIKNGEFAFDCTSGSKRVEITSTKEIPPASPGGMPDYVALIPQKYNSASTLTAEVKPSRNVSDNTFEFSLKTK</sequence>
<dbReference type="OrthoDB" id="291487at2"/>
<dbReference type="KEGG" id="plm:Plim_0376"/>
<dbReference type="eggNOG" id="ENOG5032YXR">
    <property type="taxonomic scope" value="Bacteria"/>
</dbReference>
<evidence type="ECO:0000313" key="1">
    <source>
        <dbReference type="EMBL" id="ADG66227.1"/>
    </source>
</evidence>
<reference evidence="1 2" key="1">
    <citation type="journal article" date="2010" name="Stand. Genomic Sci.">
        <title>Complete genome sequence of Planctomyces limnophilus type strain (Mu 290).</title>
        <authorList>
            <person name="Labutti K."/>
            <person name="Sikorski J."/>
            <person name="Schneider S."/>
            <person name="Nolan M."/>
            <person name="Lucas S."/>
            <person name="Glavina Del Rio T."/>
            <person name="Tice H."/>
            <person name="Cheng J.F."/>
            <person name="Goodwin L."/>
            <person name="Pitluck S."/>
            <person name="Liolios K."/>
            <person name="Ivanova N."/>
            <person name="Mavromatis K."/>
            <person name="Mikhailova N."/>
            <person name="Pati A."/>
            <person name="Chen A."/>
            <person name="Palaniappan K."/>
            <person name="Land M."/>
            <person name="Hauser L."/>
            <person name="Chang Y.J."/>
            <person name="Jeffries C.D."/>
            <person name="Tindall B.J."/>
            <person name="Rohde M."/>
            <person name="Goker M."/>
            <person name="Woyke T."/>
            <person name="Bristow J."/>
            <person name="Eisen J.A."/>
            <person name="Markowitz V."/>
            <person name="Hugenholtz P."/>
            <person name="Kyrpides N.C."/>
            <person name="Klenk H.P."/>
            <person name="Lapidus A."/>
        </authorList>
    </citation>
    <scope>NUCLEOTIDE SEQUENCE [LARGE SCALE GENOMIC DNA]</scope>
    <source>
        <strain evidence="2">ATCC 43296 / DSM 3776 / IFAM 1008 / 290</strain>
    </source>
</reference>
<dbReference type="RefSeq" id="WP_013108658.1">
    <property type="nucleotide sequence ID" value="NC_014148.1"/>
</dbReference>
<dbReference type="AlphaFoldDB" id="D5SPJ7"/>
<keyword evidence="2" id="KW-1185">Reference proteome</keyword>
<dbReference type="HOGENOM" id="CLU_113730_3_1_0"/>
<protein>
    <submittedName>
        <fullName evidence="1">Signal peptide-containing protein</fullName>
    </submittedName>
</protein>
<proteinExistence type="predicted"/>
<name>D5SPJ7_PLAL2</name>
<dbReference type="EMBL" id="CP001744">
    <property type="protein sequence ID" value="ADG66227.1"/>
    <property type="molecule type" value="Genomic_DNA"/>
</dbReference>
<dbReference type="Proteomes" id="UP000002220">
    <property type="component" value="Chromosome"/>
</dbReference>
<organism evidence="1 2">
    <name type="scientific">Planctopirus limnophila (strain ATCC 43296 / DSM 3776 / IFAM 1008 / Mu 290)</name>
    <name type="common">Planctomyces limnophilus</name>
    <dbReference type="NCBI Taxonomy" id="521674"/>
    <lineage>
        <taxon>Bacteria</taxon>
        <taxon>Pseudomonadati</taxon>
        <taxon>Planctomycetota</taxon>
        <taxon>Planctomycetia</taxon>
        <taxon>Planctomycetales</taxon>
        <taxon>Planctomycetaceae</taxon>
        <taxon>Planctopirus</taxon>
    </lineage>
</organism>
<evidence type="ECO:0000313" key="2">
    <source>
        <dbReference type="Proteomes" id="UP000002220"/>
    </source>
</evidence>
<accession>D5SPJ7</accession>
<gene>
    <name evidence="1" type="ordered locus">Plim_0376</name>
</gene>